<dbReference type="AlphaFoldDB" id="A0A8S4A617"/>
<protein>
    <recommendedName>
        <fullName evidence="6">Dihydroorotate dehydrogenase (quinone), mitochondrial</fullName>
        <ecNumber evidence="5">1.3.5.2</ecNumber>
    </recommendedName>
</protein>
<feature type="domain" description="Dihydroorotate dehydrogenase catalytic" evidence="17">
    <location>
        <begin position="70"/>
        <end position="370"/>
    </location>
</feature>
<evidence type="ECO:0000313" key="18">
    <source>
        <dbReference type="EMBL" id="CAG5135708.1"/>
    </source>
</evidence>
<evidence type="ECO:0000256" key="8">
    <source>
        <dbReference type="ARBA" id="ARBA00022643"/>
    </source>
</evidence>
<dbReference type="NCBIfam" id="TIGR01036">
    <property type="entry name" value="pyrD_sub2"/>
    <property type="match status" value="1"/>
</dbReference>
<dbReference type="InterPro" id="IPR001295">
    <property type="entry name" value="Dihydroorotate_DH_CS"/>
</dbReference>
<evidence type="ECO:0000256" key="2">
    <source>
        <dbReference type="ARBA" id="ARBA00004434"/>
    </source>
</evidence>
<dbReference type="EC" id="1.3.5.2" evidence="5"/>
<dbReference type="InterPro" id="IPR005720">
    <property type="entry name" value="Dihydroorotate_DH_cat"/>
</dbReference>
<comment type="caution">
    <text evidence="18">The sequence shown here is derived from an EMBL/GenBank/DDBJ whole genome shotgun (WGS) entry which is preliminary data.</text>
</comment>
<dbReference type="InterPro" id="IPR050074">
    <property type="entry name" value="DHO_dehydrogenase"/>
</dbReference>
<evidence type="ECO:0000259" key="17">
    <source>
        <dbReference type="Pfam" id="PF01180"/>
    </source>
</evidence>
<name>A0A8S4A617_9EUPU</name>
<dbReference type="FunFam" id="3.20.20.70:FF:000066">
    <property type="entry name" value="Dihydroorotate dehydrogenase (quinone), mitochondrial"/>
    <property type="match status" value="1"/>
</dbReference>
<dbReference type="GO" id="GO:0006207">
    <property type="term" value="P:'de novo' pyrimidine nucleobase biosynthetic process"/>
    <property type="evidence" value="ECO:0007669"/>
    <property type="project" value="InterPro"/>
</dbReference>
<sequence>VRLRQAAVIVNGGIAIFAGINLYRGNEKFYEEIAMPLFRLLPPEASHSLSIKLAKYKLVPKSQVADLPSLATTVWGRSFSNPLGMAAGYDKHGEAVDGLFKMGFGFVEIGSVTPEPQEGNPKPRVFRLQEDKAIINRYGFNSEGHEVVYTRLSKRRPDTESSTGNGILGVNLGKNKTSTDAVEDYVKGVNKFGQLADYLVVNISSPNTPGLRDMQRQEELTDLLNKVVDARDTLPVSPKPPLLVKIAPDLTEEEKTNIAAVVSRPQCKVDGLIISNTTVSRPESLLGRHKSEAGGLSGKPLKEKSLETIRDMYRLTKGQIPIIGVGGVSCGQDAYEKVKAGASLIQLYTALVYQGPPVIGKIKKEMADLLR</sequence>
<evidence type="ECO:0000256" key="3">
    <source>
        <dbReference type="ARBA" id="ARBA00005161"/>
    </source>
</evidence>
<dbReference type="PANTHER" id="PTHR48109">
    <property type="entry name" value="DIHYDROOROTATE DEHYDROGENASE (QUINONE), MITOCHONDRIAL-RELATED"/>
    <property type="match status" value="1"/>
</dbReference>
<keyword evidence="7" id="KW-0285">Flavoprotein</keyword>
<dbReference type="OrthoDB" id="14784at2759"/>
<evidence type="ECO:0000256" key="10">
    <source>
        <dbReference type="ARBA" id="ARBA00022792"/>
    </source>
</evidence>
<dbReference type="EMBL" id="CAJHNH020008450">
    <property type="protein sequence ID" value="CAG5135708.1"/>
    <property type="molecule type" value="Genomic_DNA"/>
</dbReference>
<dbReference type="GO" id="GO:0005743">
    <property type="term" value="C:mitochondrial inner membrane"/>
    <property type="evidence" value="ECO:0007669"/>
    <property type="project" value="UniProtKB-SubCell"/>
</dbReference>
<dbReference type="CDD" id="cd04738">
    <property type="entry name" value="DHOD_2_like"/>
    <property type="match status" value="1"/>
</dbReference>
<dbReference type="GO" id="GO:0009220">
    <property type="term" value="P:pyrimidine ribonucleotide biosynthetic process"/>
    <property type="evidence" value="ECO:0007669"/>
    <property type="project" value="TreeGrafter"/>
</dbReference>
<organism evidence="18 19">
    <name type="scientific">Candidula unifasciata</name>
    <dbReference type="NCBI Taxonomy" id="100452"/>
    <lineage>
        <taxon>Eukaryota</taxon>
        <taxon>Metazoa</taxon>
        <taxon>Spiralia</taxon>
        <taxon>Lophotrochozoa</taxon>
        <taxon>Mollusca</taxon>
        <taxon>Gastropoda</taxon>
        <taxon>Heterobranchia</taxon>
        <taxon>Euthyneura</taxon>
        <taxon>Panpulmonata</taxon>
        <taxon>Eupulmonata</taxon>
        <taxon>Stylommatophora</taxon>
        <taxon>Helicina</taxon>
        <taxon>Helicoidea</taxon>
        <taxon>Geomitridae</taxon>
        <taxon>Candidula</taxon>
    </lineage>
</organism>
<evidence type="ECO:0000256" key="11">
    <source>
        <dbReference type="ARBA" id="ARBA00022946"/>
    </source>
</evidence>
<evidence type="ECO:0000256" key="5">
    <source>
        <dbReference type="ARBA" id="ARBA00012791"/>
    </source>
</evidence>
<keyword evidence="14" id="KW-0496">Mitochondrion</keyword>
<evidence type="ECO:0000256" key="14">
    <source>
        <dbReference type="ARBA" id="ARBA00023128"/>
    </source>
</evidence>
<keyword evidence="13" id="KW-0560">Oxidoreductase</keyword>
<dbReference type="PANTHER" id="PTHR48109:SF4">
    <property type="entry name" value="DIHYDROOROTATE DEHYDROGENASE (QUINONE), MITOCHONDRIAL"/>
    <property type="match status" value="1"/>
</dbReference>
<dbReference type="NCBIfam" id="NF003652">
    <property type="entry name" value="PRK05286.2-5"/>
    <property type="match status" value="1"/>
</dbReference>
<dbReference type="Gene3D" id="3.20.20.70">
    <property type="entry name" value="Aldolase class I"/>
    <property type="match status" value="1"/>
</dbReference>
<evidence type="ECO:0000256" key="6">
    <source>
        <dbReference type="ARBA" id="ARBA00017599"/>
    </source>
</evidence>
<comment type="cofactor">
    <cofactor evidence="1">
        <name>FMN</name>
        <dbReference type="ChEBI" id="CHEBI:58210"/>
    </cofactor>
</comment>
<keyword evidence="11" id="KW-0809">Transit peptide</keyword>
<feature type="non-terminal residue" evidence="18">
    <location>
        <position position="371"/>
    </location>
</feature>
<dbReference type="NCBIfam" id="NF003645">
    <property type="entry name" value="PRK05286.1-2"/>
    <property type="match status" value="1"/>
</dbReference>
<keyword evidence="10" id="KW-0999">Mitochondrion inner membrane</keyword>
<evidence type="ECO:0000256" key="1">
    <source>
        <dbReference type="ARBA" id="ARBA00001917"/>
    </source>
</evidence>
<dbReference type="InterPro" id="IPR013785">
    <property type="entry name" value="Aldolase_TIM"/>
</dbReference>
<evidence type="ECO:0000256" key="16">
    <source>
        <dbReference type="ARBA" id="ARBA00048639"/>
    </source>
</evidence>
<evidence type="ECO:0000256" key="13">
    <source>
        <dbReference type="ARBA" id="ARBA00023002"/>
    </source>
</evidence>
<dbReference type="Pfam" id="PF01180">
    <property type="entry name" value="DHO_dh"/>
    <property type="match status" value="1"/>
</dbReference>
<gene>
    <name evidence="18" type="ORF">CUNI_LOCUS21266</name>
</gene>
<keyword evidence="8" id="KW-0288">FMN</keyword>
<dbReference type="InterPro" id="IPR005719">
    <property type="entry name" value="Dihydroorotate_DH_2"/>
</dbReference>
<comment type="catalytic activity">
    <reaction evidence="16">
        <text>(S)-dihydroorotate + a quinone = orotate + a quinol</text>
        <dbReference type="Rhea" id="RHEA:30187"/>
        <dbReference type="ChEBI" id="CHEBI:24646"/>
        <dbReference type="ChEBI" id="CHEBI:30839"/>
        <dbReference type="ChEBI" id="CHEBI:30864"/>
        <dbReference type="ChEBI" id="CHEBI:132124"/>
        <dbReference type="EC" id="1.3.5.2"/>
    </reaction>
</comment>
<evidence type="ECO:0000256" key="15">
    <source>
        <dbReference type="ARBA" id="ARBA00023136"/>
    </source>
</evidence>
<dbReference type="PROSITE" id="PS00911">
    <property type="entry name" value="DHODEHASE_1"/>
    <property type="match status" value="1"/>
</dbReference>
<comment type="pathway">
    <text evidence="3">Pyrimidine metabolism; UMP biosynthesis via de novo pathway; orotate from (S)-dihydroorotate (quinone route): step 1/1.</text>
</comment>
<keyword evidence="9" id="KW-0812">Transmembrane</keyword>
<evidence type="ECO:0000313" key="19">
    <source>
        <dbReference type="Proteomes" id="UP000678393"/>
    </source>
</evidence>
<dbReference type="Proteomes" id="UP000678393">
    <property type="component" value="Unassembled WGS sequence"/>
</dbReference>
<reference evidence="18" key="1">
    <citation type="submission" date="2021-04" db="EMBL/GenBank/DDBJ databases">
        <authorList>
            <consortium name="Molecular Ecology Group"/>
        </authorList>
    </citation>
    <scope>NUCLEOTIDE SEQUENCE</scope>
</reference>
<dbReference type="GO" id="GO:0106430">
    <property type="term" value="F:dihydroorotate dehydrogenase (quinone) activity"/>
    <property type="evidence" value="ECO:0007669"/>
    <property type="project" value="UniProtKB-EC"/>
</dbReference>
<comment type="similarity">
    <text evidence="4">Belongs to the dihydroorotate dehydrogenase family. Type 2 subfamily.</text>
</comment>
<evidence type="ECO:0000256" key="7">
    <source>
        <dbReference type="ARBA" id="ARBA00022630"/>
    </source>
</evidence>
<keyword evidence="15" id="KW-0472">Membrane</keyword>
<keyword evidence="19" id="KW-1185">Reference proteome</keyword>
<dbReference type="SUPFAM" id="SSF51395">
    <property type="entry name" value="FMN-linked oxidoreductases"/>
    <property type="match status" value="1"/>
</dbReference>
<accession>A0A8S4A617</accession>
<keyword evidence="12" id="KW-1133">Transmembrane helix</keyword>
<evidence type="ECO:0000256" key="9">
    <source>
        <dbReference type="ARBA" id="ARBA00022692"/>
    </source>
</evidence>
<evidence type="ECO:0000256" key="12">
    <source>
        <dbReference type="ARBA" id="ARBA00022989"/>
    </source>
</evidence>
<comment type="subcellular location">
    <subcellularLocation>
        <location evidence="2">Mitochondrion inner membrane</location>
        <topology evidence="2">Single-pass membrane protein</topology>
    </subcellularLocation>
</comment>
<proteinExistence type="inferred from homology"/>
<evidence type="ECO:0000256" key="4">
    <source>
        <dbReference type="ARBA" id="ARBA00005359"/>
    </source>
</evidence>